<evidence type="ECO:0000256" key="4">
    <source>
        <dbReference type="PROSITE-ProRule" id="PRU00433"/>
    </source>
</evidence>
<dbReference type="Pfam" id="PF13442">
    <property type="entry name" value="Cytochrome_CBB3"/>
    <property type="match status" value="1"/>
</dbReference>
<accession>A0A0L0MII4</accession>
<dbReference type="PANTHER" id="PTHR35008:SF9">
    <property type="entry name" value="CYTOCHROME C DOMAIN-CONTAINING PROTEIN"/>
    <property type="match status" value="1"/>
</dbReference>
<dbReference type="RefSeq" id="WP_083452009.1">
    <property type="nucleotide sequence ID" value="NZ_LFJJ01000005.1"/>
</dbReference>
<protein>
    <submittedName>
        <fullName evidence="8">Cytochrome c family protein</fullName>
    </submittedName>
</protein>
<proteinExistence type="predicted"/>
<dbReference type="GO" id="GO:0009055">
    <property type="term" value="F:electron transfer activity"/>
    <property type="evidence" value="ECO:0007669"/>
    <property type="project" value="InterPro"/>
</dbReference>
<dbReference type="PANTHER" id="PTHR35008">
    <property type="entry name" value="BLL4482 PROTEIN-RELATED"/>
    <property type="match status" value="1"/>
</dbReference>
<dbReference type="SUPFAM" id="SSF46626">
    <property type="entry name" value="Cytochrome c"/>
    <property type="match status" value="2"/>
</dbReference>
<dbReference type="AlphaFoldDB" id="A0A0L0MII4"/>
<evidence type="ECO:0000256" key="3">
    <source>
        <dbReference type="ARBA" id="ARBA00023004"/>
    </source>
</evidence>
<reference evidence="9" key="1">
    <citation type="submission" date="2015-06" db="EMBL/GenBank/DDBJ databases">
        <title>Comparative genomics of Burkholderia leaf nodule symbionts.</title>
        <authorList>
            <person name="Carlier A."/>
            <person name="Eberl L."/>
            <person name="Pinto-Carbo M."/>
        </authorList>
    </citation>
    <scope>NUCLEOTIDE SEQUENCE [LARGE SCALE GENOMIC DNA]</scope>
    <source>
        <strain evidence="9">UZHbot4</strain>
    </source>
</reference>
<feature type="chain" id="PRO_5005544422" evidence="6">
    <location>
        <begin position="20"/>
        <end position="336"/>
    </location>
</feature>
<name>A0A0L0MII4_9BURK</name>
<feature type="domain" description="Cytochrome c" evidence="7">
    <location>
        <begin position="197"/>
        <end position="283"/>
    </location>
</feature>
<dbReference type="EMBL" id="LFJJ01000005">
    <property type="protein sequence ID" value="KND62108.1"/>
    <property type="molecule type" value="Genomic_DNA"/>
</dbReference>
<keyword evidence="6" id="KW-0732">Signal</keyword>
<comment type="caution">
    <text evidence="8">The sequence shown here is derived from an EMBL/GenBank/DDBJ whole genome shotgun (WGS) entry which is preliminary data.</text>
</comment>
<evidence type="ECO:0000256" key="2">
    <source>
        <dbReference type="ARBA" id="ARBA00022723"/>
    </source>
</evidence>
<dbReference type="GO" id="GO:0020037">
    <property type="term" value="F:heme binding"/>
    <property type="evidence" value="ECO:0007669"/>
    <property type="project" value="InterPro"/>
</dbReference>
<sequence>MKYASIAWTSVFVAGAAGAVAFGAIAHSLKPDVEITAHPKAQVEKVAASATPAPAPARKIDFTPSDRPIPDDDFGKVVAEGQRIFNDPAKYAKAYVGNELRCASCHLDQGRKPGSAPMWAAYLSYPAYRSKNHHVNTFAERLQGCFRFSMNGKAPPLGDPVLVALESYSYWLAQGAPLDPKIAGRGYTKIAKPAQTPDYHRGEAVYQARCALCHAADGSGQRARNGASAFPALWGDASFNWGAGMGSIKNAAAFIKGNMPLGQGCTLSDQEAWDVAMFIDSHDRPQDPRYTQSVEETRKQFHDSPQSMYGQSVNGGAPLGSRSTPNGGTLRAGGKL</sequence>
<dbReference type="InterPro" id="IPR036909">
    <property type="entry name" value="Cyt_c-like_dom_sf"/>
</dbReference>
<evidence type="ECO:0000313" key="9">
    <source>
        <dbReference type="Proteomes" id="UP000036959"/>
    </source>
</evidence>
<dbReference type="GO" id="GO:0046872">
    <property type="term" value="F:metal ion binding"/>
    <property type="evidence" value="ECO:0007669"/>
    <property type="project" value="UniProtKB-KW"/>
</dbReference>
<keyword evidence="1 4" id="KW-0349">Heme</keyword>
<dbReference type="InterPro" id="IPR009056">
    <property type="entry name" value="Cyt_c-like_dom"/>
</dbReference>
<evidence type="ECO:0000256" key="1">
    <source>
        <dbReference type="ARBA" id="ARBA00022617"/>
    </source>
</evidence>
<evidence type="ECO:0000256" key="5">
    <source>
        <dbReference type="SAM" id="MobiDB-lite"/>
    </source>
</evidence>
<dbReference type="PROSITE" id="PS51007">
    <property type="entry name" value="CYTC"/>
    <property type="match status" value="1"/>
</dbReference>
<keyword evidence="9" id="KW-1185">Reference proteome</keyword>
<feature type="region of interest" description="Disordered" evidence="5">
    <location>
        <begin position="282"/>
        <end position="336"/>
    </location>
</feature>
<keyword evidence="2 4" id="KW-0479">Metal-binding</keyword>
<evidence type="ECO:0000259" key="7">
    <source>
        <dbReference type="PROSITE" id="PS51007"/>
    </source>
</evidence>
<organism evidence="8 9">
    <name type="scientific">Candidatus Burkholderia verschuerenii</name>
    <dbReference type="NCBI Taxonomy" id="242163"/>
    <lineage>
        <taxon>Bacteria</taxon>
        <taxon>Pseudomonadati</taxon>
        <taxon>Pseudomonadota</taxon>
        <taxon>Betaproteobacteria</taxon>
        <taxon>Burkholderiales</taxon>
        <taxon>Burkholderiaceae</taxon>
        <taxon>Burkholderia</taxon>
    </lineage>
</organism>
<dbReference type="Proteomes" id="UP000036959">
    <property type="component" value="Unassembled WGS sequence"/>
</dbReference>
<dbReference type="PATRIC" id="fig|242163.4.peg.5368"/>
<evidence type="ECO:0000256" key="6">
    <source>
        <dbReference type="SAM" id="SignalP"/>
    </source>
</evidence>
<evidence type="ECO:0000313" key="8">
    <source>
        <dbReference type="EMBL" id="KND62108.1"/>
    </source>
</evidence>
<gene>
    <name evidence="8" type="ORF">BVER_02042</name>
</gene>
<keyword evidence="3 4" id="KW-0408">Iron</keyword>
<feature type="signal peptide" evidence="6">
    <location>
        <begin position="1"/>
        <end position="19"/>
    </location>
</feature>
<dbReference type="OrthoDB" id="9808312at2"/>
<feature type="compositionally biased region" description="Polar residues" evidence="5">
    <location>
        <begin position="303"/>
        <end position="314"/>
    </location>
</feature>
<dbReference type="InterPro" id="IPR051459">
    <property type="entry name" value="Cytochrome_c-type_DH"/>
</dbReference>
<dbReference type="Gene3D" id="1.10.760.10">
    <property type="entry name" value="Cytochrome c-like domain"/>
    <property type="match status" value="2"/>
</dbReference>